<keyword evidence="2" id="KW-0106">Calcium</keyword>
<organism evidence="4 5">
    <name type="scientific">Macrostomum lignano</name>
    <dbReference type="NCBI Taxonomy" id="282301"/>
    <lineage>
        <taxon>Eukaryota</taxon>
        <taxon>Metazoa</taxon>
        <taxon>Spiralia</taxon>
        <taxon>Lophotrochozoa</taxon>
        <taxon>Platyhelminthes</taxon>
        <taxon>Rhabditophora</taxon>
        <taxon>Macrostomorpha</taxon>
        <taxon>Macrostomida</taxon>
        <taxon>Macrostomidae</taxon>
        <taxon>Macrostomum</taxon>
    </lineage>
</organism>
<dbReference type="GO" id="GO:0005509">
    <property type="term" value="F:calcium ion binding"/>
    <property type="evidence" value="ECO:0007669"/>
    <property type="project" value="InterPro"/>
</dbReference>
<dbReference type="WBParaSite" id="maker-uti_cns_0013231-snap-gene-0.4-mRNA-1">
    <property type="protein sequence ID" value="maker-uti_cns_0013231-snap-gene-0.4-mRNA-1"/>
    <property type="gene ID" value="maker-uti_cns_0013231-snap-gene-0.4"/>
</dbReference>
<dbReference type="PROSITE" id="PS00018">
    <property type="entry name" value="EF_HAND_1"/>
    <property type="match status" value="3"/>
</dbReference>
<dbReference type="SMART" id="SM00054">
    <property type="entry name" value="EFh"/>
    <property type="match status" value="3"/>
</dbReference>
<name>A0A1I8IIP7_9PLAT</name>
<dbReference type="InterPro" id="IPR002048">
    <property type="entry name" value="EF_hand_dom"/>
</dbReference>
<protein>
    <submittedName>
        <fullName evidence="5">Calmodulin</fullName>
    </submittedName>
</protein>
<reference evidence="5" key="1">
    <citation type="submission" date="2016-11" db="UniProtKB">
        <authorList>
            <consortium name="WormBaseParasite"/>
        </authorList>
    </citation>
    <scope>IDENTIFICATION</scope>
</reference>
<dbReference type="Proteomes" id="UP000095280">
    <property type="component" value="Unplaced"/>
</dbReference>
<dbReference type="Pfam" id="PF13499">
    <property type="entry name" value="EF-hand_7"/>
    <property type="match status" value="1"/>
</dbReference>
<dbReference type="AlphaFoldDB" id="A0A1I8IIP7"/>
<dbReference type="InterPro" id="IPR011992">
    <property type="entry name" value="EF-hand-dom_pair"/>
</dbReference>
<dbReference type="Pfam" id="PF00036">
    <property type="entry name" value="EF-hand_1"/>
    <property type="match status" value="1"/>
</dbReference>
<evidence type="ECO:0000313" key="4">
    <source>
        <dbReference type="Proteomes" id="UP000095280"/>
    </source>
</evidence>
<evidence type="ECO:0000313" key="5">
    <source>
        <dbReference type="WBParaSite" id="maker-uti_cns_0013231-snap-gene-0.4-mRNA-1"/>
    </source>
</evidence>
<sequence length="152" mass="17474">MSRRRKEKSSGSTLEEDLLRELSREQMIEYFEAFQRYDHDGSGTIDIAELSDIMTSMGLHVREDDLDVLIRQVDEDRSGNLDFLEFLNLMVRHINKPVTKDEIRSAFFSTILTTRGDRMTLEEANEMIAAADINGDGMINYEEFSAALVDNE</sequence>
<dbReference type="SUPFAM" id="SSF47473">
    <property type="entry name" value="EF-hand"/>
    <property type="match status" value="1"/>
</dbReference>
<accession>A0A1I8IIP7</accession>
<feature type="domain" description="EF-hand" evidence="3">
    <location>
        <begin position="25"/>
        <end position="60"/>
    </location>
</feature>
<keyword evidence="1" id="KW-0677">Repeat</keyword>
<dbReference type="InterPro" id="IPR050230">
    <property type="entry name" value="CALM/Myosin/TropC-like"/>
</dbReference>
<dbReference type="Gene3D" id="1.10.238.10">
    <property type="entry name" value="EF-hand"/>
    <property type="match status" value="2"/>
</dbReference>
<evidence type="ECO:0000259" key="3">
    <source>
        <dbReference type="PROSITE" id="PS50222"/>
    </source>
</evidence>
<dbReference type="GO" id="GO:0016460">
    <property type="term" value="C:myosin II complex"/>
    <property type="evidence" value="ECO:0007669"/>
    <property type="project" value="TreeGrafter"/>
</dbReference>
<proteinExistence type="predicted"/>
<dbReference type="InterPro" id="IPR018247">
    <property type="entry name" value="EF_Hand_1_Ca_BS"/>
</dbReference>
<dbReference type="PANTHER" id="PTHR23048:SF0">
    <property type="entry name" value="CALMODULIN LIKE 3"/>
    <property type="match status" value="1"/>
</dbReference>
<evidence type="ECO:0000256" key="1">
    <source>
        <dbReference type="ARBA" id="ARBA00022737"/>
    </source>
</evidence>
<keyword evidence="4" id="KW-1185">Reference proteome</keyword>
<evidence type="ECO:0000256" key="2">
    <source>
        <dbReference type="ARBA" id="ARBA00022837"/>
    </source>
</evidence>
<feature type="domain" description="EF-hand" evidence="3">
    <location>
        <begin position="119"/>
        <end position="152"/>
    </location>
</feature>
<feature type="domain" description="EF-hand" evidence="3">
    <location>
        <begin position="61"/>
        <end position="96"/>
    </location>
</feature>
<dbReference type="FunFam" id="1.10.238.10:FF:000527">
    <property type="entry name" value="Calmodulin-3"/>
    <property type="match status" value="1"/>
</dbReference>
<dbReference type="CDD" id="cd00051">
    <property type="entry name" value="EFh"/>
    <property type="match status" value="1"/>
</dbReference>
<dbReference type="PANTHER" id="PTHR23048">
    <property type="entry name" value="MYOSIN LIGHT CHAIN 1, 3"/>
    <property type="match status" value="1"/>
</dbReference>
<dbReference type="PROSITE" id="PS50222">
    <property type="entry name" value="EF_HAND_2"/>
    <property type="match status" value="3"/>
</dbReference>